<evidence type="ECO:0000313" key="2">
    <source>
        <dbReference type="Proteomes" id="UP000203372"/>
    </source>
</evidence>
<evidence type="ECO:0000313" key="1">
    <source>
        <dbReference type="EMBL" id="ALO79964.1"/>
    </source>
</evidence>
<reference evidence="1 2" key="1">
    <citation type="submission" date="2015-11" db="EMBL/GenBank/DDBJ databases">
        <title>Bacteriophage PPPL-1 effective to Pseudomonas syringae pathovars.</title>
        <authorList>
            <person name="Yu J.-G."/>
            <person name="Lim J.-A."/>
            <person name="Heu S."/>
            <person name="Oh C.-S."/>
        </authorList>
    </citation>
    <scope>NUCLEOTIDE SEQUENCE [LARGE SCALE GENOMIC DNA]</scope>
</reference>
<dbReference type="EMBL" id="KU064779">
    <property type="protein sequence ID" value="ALO79964.1"/>
    <property type="molecule type" value="Genomic_DNA"/>
</dbReference>
<dbReference type="Proteomes" id="UP000203372">
    <property type="component" value="Segment"/>
</dbReference>
<sequence length="68" mass="7773">MSKRQELQEIVLERLKANGMVFGKDPHTLSMSDAEELHEWAKAVRFNGSTQSSLSLGRQYYLFLSKLA</sequence>
<dbReference type="RefSeq" id="YP_009187949.1">
    <property type="nucleotide sequence ID" value="NC_028661.1"/>
</dbReference>
<proteinExistence type="predicted"/>
<name>A0A0S2MVS7_9CAUD</name>
<gene>
    <name evidence="1" type="ORF">PPPL1_004</name>
</gene>
<dbReference type="KEGG" id="vg:26516501"/>
<organism evidence="1 2">
    <name type="scientific">Pseudomonas phage PPPL-1</name>
    <dbReference type="NCBI Taxonomy" id="1755692"/>
    <lineage>
        <taxon>Viruses</taxon>
        <taxon>Duplodnaviria</taxon>
        <taxon>Heunggongvirae</taxon>
        <taxon>Uroviricota</taxon>
        <taxon>Caudoviricetes</taxon>
        <taxon>Autographivirales</taxon>
        <taxon>Autotranscriptaviridae</taxon>
        <taxon>Studiervirinae</taxon>
        <taxon>Hennigervirus</taxon>
        <taxon>Hennigervirus PPPL1</taxon>
        <taxon>Ghunavirus PPPL1</taxon>
    </lineage>
</organism>
<accession>A0A0S2MVS7</accession>
<keyword evidence="2" id="KW-1185">Reference proteome</keyword>
<protein>
    <submittedName>
        <fullName evidence="1">Uncharacterized protein</fullName>
    </submittedName>
</protein>
<dbReference type="GeneID" id="26516501"/>